<dbReference type="SUPFAM" id="SSF55846">
    <property type="entry name" value="N-acetylmuramoyl-L-alanine amidase-like"/>
    <property type="match status" value="1"/>
</dbReference>
<comment type="similarity">
    <text evidence="1">Belongs to the N-acetylmuramoyl-L-alanine amidase 2 family.</text>
</comment>
<evidence type="ECO:0000256" key="1">
    <source>
        <dbReference type="ARBA" id="ARBA00007553"/>
    </source>
</evidence>
<dbReference type="RefSeq" id="XP_024890012.1">
    <property type="nucleotide sequence ID" value="XM_025034244.1"/>
</dbReference>
<keyword evidence="3" id="KW-0391">Immunity</keyword>
<dbReference type="GO" id="GO:0008270">
    <property type="term" value="F:zinc ion binding"/>
    <property type="evidence" value="ECO:0007669"/>
    <property type="project" value="InterPro"/>
</dbReference>
<evidence type="ECO:0000259" key="4">
    <source>
        <dbReference type="SMART" id="SM00644"/>
    </source>
</evidence>
<proteinExistence type="inferred from homology"/>
<feature type="domain" description="Peptidoglycan recognition protein family" evidence="5">
    <location>
        <begin position="68"/>
        <end position="207"/>
    </location>
</feature>
<dbReference type="FunFam" id="3.40.80.10:FF:000001">
    <property type="entry name" value="Peptidoglycan recognition protein 1"/>
    <property type="match status" value="1"/>
</dbReference>
<evidence type="ECO:0000313" key="7">
    <source>
        <dbReference type="RefSeq" id="XP_024890012.1"/>
    </source>
</evidence>
<dbReference type="AlphaFoldDB" id="A0A6J1R5U7"/>
<dbReference type="PANTHER" id="PTHR11022:SF41">
    <property type="entry name" value="PEPTIDOGLYCAN-RECOGNITION PROTEIN LC-RELATED"/>
    <property type="match status" value="1"/>
</dbReference>
<reference evidence="7" key="1">
    <citation type="submission" date="2025-08" db="UniProtKB">
        <authorList>
            <consortium name="RefSeq"/>
        </authorList>
    </citation>
    <scope>IDENTIFICATION</scope>
    <source>
        <tissue evidence="7">Whole body</tissue>
    </source>
</reference>
<dbReference type="InterPro" id="IPR002502">
    <property type="entry name" value="Amidase_domain"/>
</dbReference>
<name>A0A6J1R5U7_9HYME</name>
<dbReference type="SMART" id="SM00701">
    <property type="entry name" value="PGRP"/>
    <property type="match status" value="1"/>
</dbReference>
<accession>A0A6J1R5U7</accession>
<dbReference type="Pfam" id="PF01510">
    <property type="entry name" value="Amidase_2"/>
    <property type="match status" value="1"/>
</dbReference>
<dbReference type="GO" id="GO:0009253">
    <property type="term" value="P:peptidoglycan catabolic process"/>
    <property type="evidence" value="ECO:0007669"/>
    <property type="project" value="InterPro"/>
</dbReference>
<dbReference type="Proteomes" id="UP000504618">
    <property type="component" value="Unplaced"/>
</dbReference>
<dbReference type="PANTHER" id="PTHR11022">
    <property type="entry name" value="PEPTIDOGLYCAN RECOGNITION PROTEIN"/>
    <property type="match status" value="1"/>
</dbReference>
<dbReference type="InterPro" id="IPR036505">
    <property type="entry name" value="Amidase/PGRP_sf"/>
</dbReference>
<dbReference type="GO" id="GO:0008745">
    <property type="term" value="F:N-acetylmuramoyl-L-alanine amidase activity"/>
    <property type="evidence" value="ECO:0007669"/>
    <property type="project" value="InterPro"/>
</dbReference>
<dbReference type="Gene3D" id="3.40.80.10">
    <property type="entry name" value="Peptidoglycan recognition protein-like"/>
    <property type="match status" value="1"/>
</dbReference>
<sequence>MTNCPTPRLTSRPQWLWKHVALSCVLVSIFLPTVVPINEYFTHHQDARVPWEISDSSIKGSNEAETPLCIVDRDKWFARPPRRPLEKVKLPVSYVIICHTASNFCTNYVECANELRIMQDKKDLVDIAYNFLVGGDGLAYVGRSWNQTGAHSDRYKRISIGIAFIGDFTSFVPPETQLNAAKELIKFGVRAGKIAPDYKLLGHRQAVPWTDSPGDALYNEIIKWPHWSSEPR</sequence>
<keyword evidence="2" id="KW-0399">Innate immunity</keyword>
<feature type="domain" description="N-acetylmuramoyl-L-alanine amidase" evidence="4">
    <location>
        <begin position="80"/>
        <end position="214"/>
    </location>
</feature>
<evidence type="ECO:0000259" key="5">
    <source>
        <dbReference type="SMART" id="SM00701"/>
    </source>
</evidence>
<dbReference type="GeneID" id="112466244"/>
<evidence type="ECO:0000256" key="3">
    <source>
        <dbReference type="ARBA" id="ARBA00022859"/>
    </source>
</evidence>
<evidence type="ECO:0000313" key="6">
    <source>
        <dbReference type="Proteomes" id="UP000504618"/>
    </source>
</evidence>
<dbReference type="InterPro" id="IPR015510">
    <property type="entry name" value="PGRP"/>
</dbReference>
<dbReference type="InterPro" id="IPR006619">
    <property type="entry name" value="PGRP_domain_met/bac"/>
</dbReference>
<dbReference type="CDD" id="cd06583">
    <property type="entry name" value="PGRP"/>
    <property type="match status" value="1"/>
</dbReference>
<organism evidence="6 7">
    <name type="scientific">Temnothorax curvispinosus</name>
    <dbReference type="NCBI Taxonomy" id="300111"/>
    <lineage>
        <taxon>Eukaryota</taxon>
        <taxon>Metazoa</taxon>
        <taxon>Ecdysozoa</taxon>
        <taxon>Arthropoda</taxon>
        <taxon>Hexapoda</taxon>
        <taxon>Insecta</taxon>
        <taxon>Pterygota</taxon>
        <taxon>Neoptera</taxon>
        <taxon>Endopterygota</taxon>
        <taxon>Hymenoptera</taxon>
        <taxon>Apocrita</taxon>
        <taxon>Aculeata</taxon>
        <taxon>Formicoidea</taxon>
        <taxon>Formicidae</taxon>
        <taxon>Myrmicinae</taxon>
        <taxon>Temnothorax</taxon>
    </lineage>
</organism>
<dbReference type="GO" id="GO:0045087">
    <property type="term" value="P:innate immune response"/>
    <property type="evidence" value="ECO:0007669"/>
    <property type="project" value="UniProtKB-KW"/>
</dbReference>
<evidence type="ECO:0000256" key="2">
    <source>
        <dbReference type="ARBA" id="ARBA00022588"/>
    </source>
</evidence>
<protein>
    <submittedName>
        <fullName evidence="7">Peptidoglycan-recognition protein SD-like</fullName>
    </submittedName>
</protein>
<gene>
    <name evidence="7" type="primary">LOC112466244</name>
</gene>
<dbReference type="SMART" id="SM00644">
    <property type="entry name" value="Ami_2"/>
    <property type="match status" value="1"/>
</dbReference>
<keyword evidence="6" id="KW-1185">Reference proteome</keyword>
<dbReference type="OrthoDB" id="7553606at2759"/>